<organism evidence="3 4">
    <name type="scientific">Povalibacter uvarum</name>
    <dbReference type="NCBI Taxonomy" id="732238"/>
    <lineage>
        <taxon>Bacteria</taxon>
        <taxon>Pseudomonadati</taxon>
        <taxon>Pseudomonadota</taxon>
        <taxon>Gammaproteobacteria</taxon>
        <taxon>Steroidobacterales</taxon>
        <taxon>Steroidobacteraceae</taxon>
        <taxon>Povalibacter</taxon>
    </lineage>
</organism>
<feature type="chain" id="PRO_5032991710" evidence="1">
    <location>
        <begin position="25"/>
        <end position="162"/>
    </location>
</feature>
<dbReference type="AlphaFoldDB" id="A0A841HTK4"/>
<accession>A0A841HTK4</accession>
<dbReference type="CDD" id="cd00531">
    <property type="entry name" value="NTF2_like"/>
    <property type="match status" value="1"/>
</dbReference>
<dbReference type="Proteomes" id="UP000588068">
    <property type="component" value="Unassembled WGS sequence"/>
</dbReference>
<keyword evidence="4" id="KW-1185">Reference proteome</keyword>
<feature type="domain" description="SnoaL-like" evidence="2">
    <location>
        <begin position="29"/>
        <end position="144"/>
    </location>
</feature>
<sequence>MKTGMLATAAAVLAAMLMPQLSHADPLTAQDYAEIEQLYATYNHAIDFNDPTGWANTFTPDGNFLSFTGHEALAGFVKQWHERMGGTPRRHWNSNLRITGDSTKAEGSVYLMLVDSVTKTIFSTGVYKDTLVKTAQGWRFSKRTIARDAAAAPTAPAQQAPK</sequence>
<evidence type="ECO:0000259" key="2">
    <source>
        <dbReference type="Pfam" id="PF13577"/>
    </source>
</evidence>
<evidence type="ECO:0000313" key="4">
    <source>
        <dbReference type="Proteomes" id="UP000588068"/>
    </source>
</evidence>
<dbReference type="InterPro" id="IPR037401">
    <property type="entry name" value="SnoaL-like"/>
</dbReference>
<comment type="caution">
    <text evidence="3">The sequence shown here is derived from an EMBL/GenBank/DDBJ whole genome shotgun (WGS) entry which is preliminary data.</text>
</comment>
<dbReference type="Gene3D" id="3.10.450.50">
    <property type="match status" value="1"/>
</dbReference>
<dbReference type="Pfam" id="PF13577">
    <property type="entry name" value="SnoaL_4"/>
    <property type="match status" value="1"/>
</dbReference>
<feature type="signal peptide" evidence="1">
    <location>
        <begin position="1"/>
        <end position="24"/>
    </location>
</feature>
<dbReference type="EMBL" id="JACHHZ010000005">
    <property type="protein sequence ID" value="MBB6095338.1"/>
    <property type="molecule type" value="Genomic_DNA"/>
</dbReference>
<proteinExistence type="predicted"/>
<evidence type="ECO:0000256" key="1">
    <source>
        <dbReference type="SAM" id="SignalP"/>
    </source>
</evidence>
<gene>
    <name evidence="3" type="ORF">HNQ60_004228</name>
</gene>
<dbReference type="SUPFAM" id="SSF54427">
    <property type="entry name" value="NTF2-like"/>
    <property type="match status" value="1"/>
</dbReference>
<reference evidence="3 4" key="1">
    <citation type="submission" date="2020-08" db="EMBL/GenBank/DDBJ databases">
        <title>Genomic Encyclopedia of Type Strains, Phase IV (KMG-IV): sequencing the most valuable type-strain genomes for metagenomic binning, comparative biology and taxonomic classification.</title>
        <authorList>
            <person name="Goeker M."/>
        </authorList>
    </citation>
    <scope>NUCLEOTIDE SEQUENCE [LARGE SCALE GENOMIC DNA]</scope>
    <source>
        <strain evidence="3 4">DSM 26723</strain>
    </source>
</reference>
<evidence type="ECO:0000313" key="3">
    <source>
        <dbReference type="EMBL" id="MBB6095338.1"/>
    </source>
</evidence>
<keyword evidence="1" id="KW-0732">Signal</keyword>
<dbReference type="RefSeq" id="WP_184334723.1">
    <property type="nucleotide sequence ID" value="NZ_JACHHZ010000005.1"/>
</dbReference>
<name>A0A841HTK4_9GAMM</name>
<dbReference type="InterPro" id="IPR032710">
    <property type="entry name" value="NTF2-like_dom_sf"/>
</dbReference>
<protein>
    <submittedName>
        <fullName evidence="3">Uncharacterized protein (TIGR02246 family)</fullName>
    </submittedName>
</protein>